<accession>X0QD29</accession>
<organism evidence="1 2">
    <name type="scientific">Rhodococcus wratislaviensis NBRC 100605</name>
    <dbReference type="NCBI Taxonomy" id="1219028"/>
    <lineage>
        <taxon>Bacteria</taxon>
        <taxon>Bacillati</taxon>
        <taxon>Actinomycetota</taxon>
        <taxon>Actinomycetes</taxon>
        <taxon>Mycobacteriales</taxon>
        <taxon>Nocardiaceae</taxon>
        <taxon>Rhodococcus</taxon>
    </lineage>
</organism>
<keyword evidence="2" id="KW-1185">Reference proteome</keyword>
<comment type="caution">
    <text evidence="1">The sequence shown here is derived from an EMBL/GenBank/DDBJ whole genome shotgun (WGS) entry which is preliminary data.</text>
</comment>
<evidence type="ECO:0000313" key="1">
    <source>
        <dbReference type="EMBL" id="GAF49462.1"/>
    </source>
</evidence>
<gene>
    <name evidence="1" type="ORF">RW1_085_00050</name>
</gene>
<dbReference type="EMBL" id="BAWF01000085">
    <property type="protein sequence ID" value="GAF49462.1"/>
    <property type="molecule type" value="Genomic_DNA"/>
</dbReference>
<evidence type="ECO:0000313" key="2">
    <source>
        <dbReference type="Proteomes" id="UP000019491"/>
    </source>
</evidence>
<proteinExistence type="predicted"/>
<name>X0QD29_RHOWR</name>
<protein>
    <submittedName>
        <fullName evidence="1">Uncharacterized protein</fullName>
    </submittedName>
</protein>
<dbReference type="AlphaFoldDB" id="X0QD29"/>
<sequence>MAKQMRKIYVGVDAHGRTHHAAAPGLDHWLTALVASVLGGVPGPFSVGGIHALTFRRHAADWPIGQLTIQLTFCAQFDTVEPRTAFLGKPPTE</sequence>
<reference evidence="1 2" key="1">
    <citation type="submission" date="2014-02" db="EMBL/GenBank/DDBJ databases">
        <title>Whole genome shotgun sequence of Rhodococcus wratislaviensis NBRC 100605.</title>
        <authorList>
            <person name="Hosoyama A."/>
            <person name="Tsuchikane K."/>
            <person name="Yoshida I."/>
            <person name="Ohji S."/>
            <person name="Ichikawa N."/>
            <person name="Yamazoe A."/>
            <person name="Fujita N."/>
        </authorList>
    </citation>
    <scope>NUCLEOTIDE SEQUENCE [LARGE SCALE GENOMIC DNA]</scope>
    <source>
        <strain evidence="1 2">NBRC 100605</strain>
    </source>
</reference>
<dbReference type="Proteomes" id="UP000019491">
    <property type="component" value="Unassembled WGS sequence"/>
</dbReference>